<evidence type="ECO:0000256" key="2">
    <source>
        <dbReference type="SAM" id="SignalP"/>
    </source>
</evidence>
<accession>A0A6G1JN10</accession>
<keyword evidence="1" id="KW-0812">Transmembrane</keyword>
<sequence length="91" mass="10469">MVWYGMVQSILWSFFPAVAPSLIVHIANLASDNRESYVSELLPLKYISEECLALSFFPKAWIWMHLLPIVLLEAMSALNLRHPESPPDVKW</sequence>
<keyword evidence="2" id="KW-0732">Signal</keyword>
<feature type="transmembrane region" description="Helical" evidence="1">
    <location>
        <begin position="6"/>
        <end position="30"/>
    </location>
</feature>
<reference evidence="3" key="1">
    <citation type="journal article" date="2020" name="Stud. Mycol.">
        <title>101 Dothideomycetes genomes: a test case for predicting lifestyles and emergence of pathogens.</title>
        <authorList>
            <person name="Haridas S."/>
            <person name="Albert R."/>
            <person name="Binder M."/>
            <person name="Bloem J."/>
            <person name="Labutti K."/>
            <person name="Salamov A."/>
            <person name="Andreopoulos B."/>
            <person name="Baker S."/>
            <person name="Barry K."/>
            <person name="Bills G."/>
            <person name="Bluhm B."/>
            <person name="Cannon C."/>
            <person name="Castanera R."/>
            <person name="Culley D."/>
            <person name="Daum C."/>
            <person name="Ezra D."/>
            <person name="Gonzalez J."/>
            <person name="Henrissat B."/>
            <person name="Kuo A."/>
            <person name="Liang C."/>
            <person name="Lipzen A."/>
            <person name="Lutzoni F."/>
            <person name="Magnuson J."/>
            <person name="Mondo S."/>
            <person name="Nolan M."/>
            <person name="Ohm R."/>
            <person name="Pangilinan J."/>
            <person name="Park H.-J."/>
            <person name="Ramirez L."/>
            <person name="Alfaro M."/>
            <person name="Sun H."/>
            <person name="Tritt A."/>
            <person name="Yoshinaga Y."/>
            <person name="Zwiers L.-H."/>
            <person name="Turgeon B."/>
            <person name="Goodwin S."/>
            <person name="Spatafora J."/>
            <person name="Crous P."/>
            <person name="Grigoriev I."/>
        </authorList>
    </citation>
    <scope>NUCLEOTIDE SEQUENCE</scope>
    <source>
        <strain evidence="3">CBS 122367</strain>
    </source>
</reference>
<evidence type="ECO:0000256" key="1">
    <source>
        <dbReference type="SAM" id="Phobius"/>
    </source>
</evidence>
<gene>
    <name evidence="3" type="ORF">K458DRAFT_8178</name>
</gene>
<keyword evidence="1" id="KW-0472">Membrane</keyword>
<proteinExistence type="predicted"/>
<keyword evidence="1" id="KW-1133">Transmembrane helix</keyword>
<protein>
    <submittedName>
        <fullName evidence="3">Uncharacterized protein</fullName>
    </submittedName>
</protein>
<evidence type="ECO:0000313" key="4">
    <source>
        <dbReference type="Proteomes" id="UP000799291"/>
    </source>
</evidence>
<feature type="signal peptide" evidence="2">
    <location>
        <begin position="1"/>
        <end position="20"/>
    </location>
</feature>
<keyword evidence="4" id="KW-1185">Reference proteome</keyword>
<organism evidence="3 4">
    <name type="scientific">Lentithecium fluviatile CBS 122367</name>
    <dbReference type="NCBI Taxonomy" id="1168545"/>
    <lineage>
        <taxon>Eukaryota</taxon>
        <taxon>Fungi</taxon>
        <taxon>Dikarya</taxon>
        <taxon>Ascomycota</taxon>
        <taxon>Pezizomycotina</taxon>
        <taxon>Dothideomycetes</taxon>
        <taxon>Pleosporomycetidae</taxon>
        <taxon>Pleosporales</taxon>
        <taxon>Massarineae</taxon>
        <taxon>Lentitheciaceae</taxon>
        <taxon>Lentithecium</taxon>
    </lineage>
</organism>
<dbReference type="Proteomes" id="UP000799291">
    <property type="component" value="Unassembled WGS sequence"/>
</dbReference>
<dbReference type="AlphaFoldDB" id="A0A6G1JN10"/>
<dbReference type="EMBL" id="MU005569">
    <property type="protein sequence ID" value="KAF2691957.1"/>
    <property type="molecule type" value="Genomic_DNA"/>
</dbReference>
<feature type="chain" id="PRO_5026156978" evidence="2">
    <location>
        <begin position="21"/>
        <end position="91"/>
    </location>
</feature>
<name>A0A6G1JN10_9PLEO</name>
<evidence type="ECO:0000313" key="3">
    <source>
        <dbReference type="EMBL" id="KAF2691957.1"/>
    </source>
</evidence>